<dbReference type="AlphaFoldDB" id="A0A165FRN8"/>
<dbReference type="InterPro" id="IPR001214">
    <property type="entry name" value="SET_dom"/>
</dbReference>
<evidence type="ECO:0000313" key="2">
    <source>
        <dbReference type="EMBL" id="KZT57119.1"/>
    </source>
</evidence>
<dbReference type="InParanoid" id="A0A165FRN8"/>
<name>A0A165FRN8_9BASI</name>
<accession>A0A165FRN8</accession>
<keyword evidence="3" id="KW-1185">Reference proteome</keyword>
<dbReference type="InterPro" id="IPR053185">
    <property type="entry name" value="SET_domain_protein"/>
</dbReference>
<dbReference type="CDD" id="cd20071">
    <property type="entry name" value="SET_SMYD"/>
    <property type="match status" value="1"/>
</dbReference>
<reference evidence="2 3" key="1">
    <citation type="journal article" date="2016" name="Mol. Biol. Evol.">
        <title>Comparative Genomics of Early-Diverging Mushroom-Forming Fungi Provides Insights into the Origins of Lignocellulose Decay Capabilities.</title>
        <authorList>
            <person name="Nagy L.G."/>
            <person name="Riley R."/>
            <person name="Tritt A."/>
            <person name="Adam C."/>
            <person name="Daum C."/>
            <person name="Floudas D."/>
            <person name="Sun H."/>
            <person name="Yadav J.S."/>
            <person name="Pangilinan J."/>
            <person name="Larsson K.H."/>
            <person name="Matsuura K."/>
            <person name="Barry K."/>
            <person name="Labutti K."/>
            <person name="Kuo R."/>
            <person name="Ohm R.A."/>
            <person name="Bhattacharya S.S."/>
            <person name="Shirouzu T."/>
            <person name="Yoshinaga Y."/>
            <person name="Martin F.M."/>
            <person name="Grigoriev I.V."/>
            <person name="Hibbett D.S."/>
        </authorList>
    </citation>
    <scope>NUCLEOTIDE SEQUENCE [LARGE SCALE GENOMIC DNA]</scope>
    <source>
        <strain evidence="2 3">HHB12733</strain>
    </source>
</reference>
<feature type="domain" description="SET" evidence="1">
    <location>
        <begin position="39"/>
        <end position="187"/>
    </location>
</feature>
<evidence type="ECO:0000259" key="1">
    <source>
        <dbReference type="PROSITE" id="PS50280"/>
    </source>
</evidence>
<dbReference type="Pfam" id="PF00856">
    <property type="entry name" value="SET"/>
    <property type="match status" value="1"/>
</dbReference>
<protein>
    <submittedName>
        <fullName evidence="2">SET domain-containing protein</fullName>
    </submittedName>
</protein>
<dbReference type="FunCoup" id="A0A165FRN8">
    <property type="interactions" value="1"/>
</dbReference>
<dbReference type="Gene3D" id="2.170.270.10">
    <property type="entry name" value="SET domain"/>
    <property type="match status" value="1"/>
</dbReference>
<dbReference type="SMART" id="SM00317">
    <property type="entry name" value="SET"/>
    <property type="match status" value="1"/>
</dbReference>
<sequence>MSWKSWYPSWIHQMGDAVIEQAKSDYGGPKKDDLFPRDPEYRIVDVAGKGKGMIAKHRLARGQLIFSEAPLFLYNADIKPVGLAQFYRELPAPARAALLSLANSTLPSLLPASAPEAHLGRLIDVCDTNCFDISAVLEEEVLGIFLVGSRINHSCSPNTTRYFNGKRFEFRAVRTIEVGEEITITYIDAFRPCRERQAFLWKHWRFSCHCDACKLRGGKLVESDRRRMELKGLLRAWERHEAAGYFDRAMKLLEEEDYASGKAQYCTRLVKALQDKGDAEALQAWRPKLVEILTAERGPWSIE</sequence>
<dbReference type="EMBL" id="KV423968">
    <property type="protein sequence ID" value="KZT57119.1"/>
    <property type="molecule type" value="Genomic_DNA"/>
</dbReference>
<proteinExistence type="predicted"/>
<dbReference type="OrthoDB" id="265717at2759"/>
<dbReference type="STRING" id="1353952.A0A165FRN8"/>
<organism evidence="2 3">
    <name type="scientific">Calocera cornea HHB12733</name>
    <dbReference type="NCBI Taxonomy" id="1353952"/>
    <lineage>
        <taxon>Eukaryota</taxon>
        <taxon>Fungi</taxon>
        <taxon>Dikarya</taxon>
        <taxon>Basidiomycota</taxon>
        <taxon>Agaricomycotina</taxon>
        <taxon>Dacrymycetes</taxon>
        <taxon>Dacrymycetales</taxon>
        <taxon>Dacrymycetaceae</taxon>
        <taxon>Calocera</taxon>
    </lineage>
</organism>
<evidence type="ECO:0000313" key="3">
    <source>
        <dbReference type="Proteomes" id="UP000076842"/>
    </source>
</evidence>
<dbReference type="PANTHER" id="PTHR47332">
    <property type="entry name" value="SET DOMAIN-CONTAINING PROTEIN 5"/>
    <property type="match status" value="1"/>
</dbReference>
<dbReference type="InterPro" id="IPR046341">
    <property type="entry name" value="SET_dom_sf"/>
</dbReference>
<dbReference type="PANTHER" id="PTHR47332:SF4">
    <property type="entry name" value="SET DOMAIN-CONTAINING PROTEIN 5"/>
    <property type="match status" value="1"/>
</dbReference>
<dbReference type="PROSITE" id="PS50280">
    <property type="entry name" value="SET"/>
    <property type="match status" value="1"/>
</dbReference>
<dbReference type="SUPFAM" id="SSF82199">
    <property type="entry name" value="SET domain"/>
    <property type="match status" value="1"/>
</dbReference>
<gene>
    <name evidence="2" type="ORF">CALCODRAFT_294076</name>
</gene>
<dbReference type="Proteomes" id="UP000076842">
    <property type="component" value="Unassembled WGS sequence"/>
</dbReference>